<reference evidence="1 2" key="1">
    <citation type="submission" date="2022-09" db="EMBL/GenBank/DDBJ databases">
        <title>The outer-membrane cytochrome OmcA is essential for infection of Shewanella oneidensis by a zebrafish-associated bacteriophage.</title>
        <authorList>
            <person name="Grenfell A.W."/>
            <person name="Intile P."/>
            <person name="Mcfarlane J."/>
            <person name="Leung D."/>
            <person name="Abdalla K."/>
            <person name="Wold M."/>
            <person name="Kees E."/>
            <person name="Gralnick J."/>
        </authorList>
    </citation>
    <scope>NUCLEOTIDE SEQUENCE [LARGE SCALE GENOMIC DNA]</scope>
    <source>
        <strain evidence="1 2">NF-5</strain>
    </source>
</reference>
<dbReference type="RefSeq" id="WP_241407413.1">
    <property type="nucleotide sequence ID" value="NZ_JAOTLW010000022.1"/>
</dbReference>
<dbReference type="Proteomes" id="UP001159075">
    <property type="component" value="Unassembled WGS sequence"/>
</dbReference>
<accession>A0ABT6UG53</accession>
<evidence type="ECO:0008006" key="3">
    <source>
        <dbReference type="Google" id="ProtNLM"/>
    </source>
</evidence>
<protein>
    <recommendedName>
        <fullName evidence="3">Crp/Fnr family transcriptional regulator</fullName>
    </recommendedName>
</protein>
<name>A0ABT6UG53_9GAMM</name>
<organism evidence="1 2">
    <name type="scientific">Shewanella xiamenensis</name>
    <dbReference type="NCBI Taxonomy" id="332186"/>
    <lineage>
        <taxon>Bacteria</taxon>
        <taxon>Pseudomonadati</taxon>
        <taxon>Pseudomonadota</taxon>
        <taxon>Gammaproteobacteria</taxon>
        <taxon>Alteromonadales</taxon>
        <taxon>Shewanellaceae</taxon>
        <taxon>Shewanella</taxon>
    </lineage>
</organism>
<gene>
    <name evidence="1" type="ORF">ODY93_17855</name>
</gene>
<dbReference type="EMBL" id="JAOTLW010000022">
    <property type="protein sequence ID" value="MDI5833452.1"/>
    <property type="molecule type" value="Genomic_DNA"/>
</dbReference>
<sequence>MCIATVRKLLSTRMVPDQAIELIVKSIYSISLSKGEILDLEPSQTFLVSVDYGLIGEFFHFGEEREICSSLFTTGTIIPFKRSATYYSGESSRLEALQNSSIFVVPRKSNFIENYLDYLDIAADDIYKFFVSYSRELILLRAALSAEDYMIFFILIYCTSSCKFNKKSYITADLLSKVTGCTRQYANKVVFNLCSLGALNRESGKFFINNKELLIDKVDPLLYKKFYKPCCSTILV</sequence>
<keyword evidence="2" id="KW-1185">Reference proteome</keyword>
<comment type="caution">
    <text evidence="1">The sequence shown here is derived from an EMBL/GenBank/DDBJ whole genome shotgun (WGS) entry which is preliminary data.</text>
</comment>
<evidence type="ECO:0000313" key="2">
    <source>
        <dbReference type="Proteomes" id="UP001159075"/>
    </source>
</evidence>
<proteinExistence type="predicted"/>
<evidence type="ECO:0000313" key="1">
    <source>
        <dbReference type="EMBL" id="MDI5833452.1"/>
    </source>
</evidence>